<name>A0AA90PZF1_9HELI</name>
<evidence type="ECO:0000313" key="1">
    <source>
        <dbReference type="EMBL" id="MDO7253378.1"/>
    </source>
</evidence>
<dbReference type="Proteomes" id="UP001177258">
    <property type="component" value="Unassembled WGS sequence"/>
</dbReference>
<reference evidence="1 3" key="3">
    <citation type="journal article" date="2024" name="Syst. Appl. Microbiol.">
        <title>Helicobacter cappadocius sp. nov., from lizards: The first psychrotrophic Helicobacter species.</title>
        <authorList>
            <person name="Aydin F."/>
            <person name="Tarhane S."/>
            <person name="Karakaya E."/>
            <person name="Abay S."/>
            <person name="Kayman T."/>
            <person name="Guran O."/>
            <person name="Bozkurt E."/>
            <person name="Uzum N."/>
            <person name="Avci A."/>
            <person name="Olgun K."/>
            <person name="Jablonski D."/>
            <person name="Guran C."/>
            <person name="Burcin Saticioglu I."/>
        </authorList>
    </citation>
    <scope>NUCLEOTIDE SEQUENCE [LARGE SCALE GENOMIC DNA]</scope>
    <source>
        <strain evidence="1">Faydin-H75</strain>
        <strain evidence="3">faydin-H76</strain>
    </source>
</reference>
<evidence type="ECO:0000313" key="3">
    <source>
        <dbReference type="Proteomes" id="UP001177258"/>
    </source>
</evidence>
<dbReference type="AlphaFoldDB" id="A0AA90PZF1"/>
<dbReference type="EMBL" id="JAUPEV010000008">
    <property type="protein sequence ID" value="MDO7253378.1"/>
    <property type="molecule type" value="Genomic_DNA"/>
</dbReference>
<proteinExistence type="predicted"/>
<evidence type="ECO:0000313" key="4">
    <source>
        <dbReference type="Proteomes" id="UP001240777"/>
    </source>
</evidence>
<evidence type="ECO:0000313" key="2">
    <source>
        <dbReference type="EMBL" id="MDP2539358.1"/>
    </source>
</evidence>
<dbReference type="Proteomes" id="UP001240777">
    <property type="component" value="Unassembled WGS sequence"/>
</dbReference>
<dbReference type="RefSeq" id="WP_305517223.1">
    <property type="nucleotide sequence ID" value="NZ_JAUPEV010000008.1"/>
</dbReference>
<reference evidence="1" key="2">
    <citation type="submission" date="2023-07" db="EMBL/GenBank/DDBJ databases">
        <authorList>
            <person name="Aydin F."/>
            <person name="Tarhane S."/>
            <person name="Saticioglu I.B."/>
            <person name="Karakaya E."/>
            <person name="Abay S."/>
            <person name="Guran O."/>
            <person name="Bozkurt E."/>
            <person name="Uzum N."/>
            <person name="Olgun K."/>
            <person name="Jablonski D."/>
        </authorList>
    </citation>
    <scope>NUCLEOTIDE SEQUENCE</scope>
    <source>
        <strain evidence="1">Faydin-H75</strain>
    </source>
</reference>
<reference evidence="2 4" key="1">
    <citation type="submission" date="2023-07" db="EMBL/GenBank/DDBJ databases">
        <title>Unpublished Manusciprt.</title>
        <authorList>
            <person name="Aydin F."/>
            <person name="Tarhane S."/>
            <person name="Saticioglu I.B."/>
            <person name="Karakaya E."/>
            <person name="Abay S."/>
            <person name="Guran O."/>
            <person name="Bozkurt E."/>
            <person name="Uzum N."/>
            <person name="Olgun K."/>
            <person name="Jablonski D."/>
        </authorList>
    </citation>
    <scope>NUCLEOTIDE SEQUENCE</scope>
    <source>
        <strain evidence="4">faydin-H75</strain>
        <strain evidence="2">Faydin-H76</strain>
    </source>
</reference>
<comment type="caution">
    <text evidence="2">The sequence shown here is derived from an EMBL/GenBank/DDBJ whole genome shotgun (WGS) entry which is preliminary data.</text>
</comment>
<organism evidence="2 3">
    <name type="scientific">Helicobacter cappadocius</name>
    <dbReference type="NCBI Taxonomy" id="3063998"/>
    <lineage>
        <taxon>Bacteria</taxon>
        <taxon>Pseudomonadati</taxon>
        <taxon>Campylobacterota</taxon>
        <taxon>Epsilonproteobacteria</taxon>
        <taxon>Campylobacterales</taxon>
        <taxon>Helicobacteraceae</taxon>
        <taxon>Helicobacter</taxon>
    </lineage>
</organism>
<accession>A0AA90PZF1</accession>
<dbReference type="EMBL" id="JAUYZK010000008">
    <property type="protein sequence ID" value="MDP2539358.1"/>
    <property type="molecule type" value="Genomic_DNA"/>
</dbReference>
<protein>
    <submittedName>
        <fullName evidence="2">Uncharacterized protein</fullName>
    </submittedName>
</protein>
<sequence>MNWLDSLKIALLEQNTQRAYELVVNIPKDSFKDMEELLVAQELISQTIEMLEGDQENLKKQMLQVKMAKKFLE</sequence>
<gene>
    <name evidence="1" type="ORF">Q5I04_05575</name>
    <name evidence="2" type="ORF">Q5I06_06190</name>
</gene>
<keyword evidence="4" id="KW-1185">Reference proteome</keyword>